<dbReference type="AlphaFoldDB" id="A0A9X2ML07"/>
<name>A0A9X2ML07_9BACL</name>
<dbReference type="RefSeq" id="WP_257442402.1">
    <property type="nucleotide sequence ID" value="NZ_JANIPJ010000001.1"/>
</dbReference>
<dbReference type="InterPro" id="IPR032708">
    <property type="entry name" value="McjB_C"/>
</dbReference>
<gene>
    <name evidence="2" type="ORF">NQZ67_01395</name>
</gene>
<comment type="caution">
    <text evidence="2">The sequence shown here is derived from an EMBL/GenBank/DDBJ whole genome shotgun (WGS) entry which is preliminary data.</text>
</comment>
<protein>
    <submittedName>
        <fullName evidence="2">Lasso peptide biosynthesis B2 protein</fullName>
    </submittedName>
</protein>
<accession>A0A9X2ML07</accession>
<dbReference type="Pfam" id="PF13471">
    <property type="entry name" value="Transglut_core3"/>
    <property type="match status" value="1"/>
</dbReference>
<dbReference type="EMBL" id="JANIPJ010000001">
    <property type="protein sequence ID" value="MCR2802524.1"/>
    <property type="molecule type" value="Genomic_DNA"/>
</dbReference>
<organism evidence="2 3">
    <name type="scientific">Paenibacillus soyae</name>
    <dbReference type="NCBI Taxonomy" id="2969249"/>
    <lineage>
        <taxon>Bacteria</taxon>
        <taxon>Bacillati</taxon>
        <taxon>Bacillota</taxon>
        <taxon>Bacilli</taxon>
        <taxon>Bacillales</taxon>
        <taxon>Paenibacillaceae</taxon>
        <taxon>Paenibacillus</taxon>
    </lineage>
</organism>
<evidence type="ECO:0000259" key="1">
    <source>
        <dbReference type="Pfam" id="PF13471"/>
    </source>
</evidence>
<feature type="domain" description="Microcin J25-processing protein McjB C-terminal" evidence="1">
    <location>
        <begin position="46"/>
        <end position="137"/>
    </location>
</feature>
<evidence type="ECO:0000313" key="3">
    <source>
        <dbReference type="Proteomes" id="UP001141950"/>
    </source>
</evidence>
<dbReference type="Proteomes" id="UP001141950">
    <property type="component" value="Unassembled WGS sequence"/>
</dbReference>
<dbReference type="InterPro" id="IPR053521">
    <property type="entry name" value="McjB-like"/>
</dbReference>
<sequence>MRAWLALDRRTLLLYLEAYICLGLARIQLYRPFAKVAPTLGVRMEVTTETCDDLLKRRQIKQIASAVDIMSRRTIWESKCFVRAIANMRMLARRGIESTLYLGTGKDEHGRLAAHAWLRSGPIYLSGADVMKDFVVVETFANKAC</sequence>
<dbReference type="NCBIfam" id="NF033537">
    <property type="entry name" value="lasso_biosyn_B2"/>
    <property type="match status" value="1"/>
</dbReference>
<evidence type="ECO:0000313" key="2">
    <source>
        <dbReference type="EMBL" id="MCR2802524.1"/>
    </source>
</evidence>
<reference evidence="2" key="1">
    <citation type="submission" date="2022-08" db="EMBL/GenBank/DDBJ databases">
        <title>The genomic sequence of strain Paenibacillus sp. SCIV0701.</title>
        <authorList>
            <person name="Zhao H."/>
        </authorList>
    </citation>
    <scope>NUCLEOTIDE SEQUENCE</scope>
    <source>
        <strain evidence="2">SCIV0701</strain>
    </source>
</reference>
<proteinExistence type="predicted"/>
<keyword evidence="3" id="KW-1185">Reference proteome</keyword>